<gene>
    <name evidence="1" type="ORF">DAT39_000091</name>
</gene>
<dbReference type="Proteomes" id="UP000727407">
    <property type="component" value="Unassembled WGS sequence"/>
</dbReference>
<evidence type="ECO:0000313" key="2">
    <source>
        <dbReference type="Proteomes" id="UP000727407"/>
    </source>
</evidence>
<accession>A0A8J4XK92</accession>
<sequence>MAAAVGLGSLELRALLKLIISPCHGQNCLFVSAEGAKALSYWTCRPFLIEAAQLMAVPWK</sequence>
<dbReference type="EMBL" id="QNUK01000001">
    <property type="protein sequence ID" value="KAF5909893.1"/>
    <property type="molecule type" value="Genomic_DNA"/>
</dbReference>
<dbReference type="AlphaFoldDB" id="A0A8J4XK92"/>
<reference evidence="1" key="1">
    <citation type="submission" date="2020-07" db="EMBL/GenBank/DDBJ databases">
        <title>Clarias magur genome sequencing, assembly and annotation.</title>
        <authorList>
            <person name="Kushwaha B."/>
            <person name="Kumar R."/>
            <person name="Das P."/>
            <person name="Joshi C.G."/>
            <person name="Kumar D."/>
            <person name="Nagpure N.S."/>
            <person name="Pandey M."/>
            <person name="Agarwal S."/>
            <person name="Srivastava S."/>
            <person name="Singh M."/>
            <person name="Sahoo L."/>
            <person name="Jayasankar P."/>
            <person name="Meher P.K."/>
            <person name="Koringa P.G."/>
            <person name="Iquebal M.A."/>
            <person name="Das S.P."/>
            <person name="Bit A."/>
            <person name="Patnaik S."/>
            <person name="Patel N."/>
            <person name="Shah T.M."/>
            <person name="Hinsu A."/>
            <person name="Jena J.K."/>
        </authorList>
    </citation>
    <scope>NUCLEOTIDE SEQUENCE</scope>
    <source>
        <strain evidence="1">CIFAMagur01</strain>
        <tissue evidence="1">Testis</tissue>
    </source>
</reference>
<comment type="caution">
    <text evidence="1">The sequence shown here is derived from an EMBL/GenBank/DDBJ whole genome shotgun (WGS) entry which is preliminary data.</text>
</comment>
<protein>
    <submittedName>
        <fullName evidence="1">Putative membrane protein insertion efficiency factor</fullName>
    </submittedName>
</protein>
<feature type="non-terminal residue" evidence="1">
    <location>
        <position position="60"/>
    </location>
</feature>
<organism evidence="1 2">
    <name type="scientific">Clarias magur</name>
    <name type="common">Asian catfish</name>
    <name type="synonym">Macropteronotus magur</name>
    <dbReference type="NCBI Taxonomy" id="1594786"/>
    <lineage>
        <taxon>Eukaryota</taxon>
        <taxon>Metazoa</taxon>
        <taxon>Chordata</taxon>
        <taxon>Craniata</taxon>
        <taxon>Vertebrata</taxon>
        <taxon>Euteleostomi</taxon>
        <taxon>Actinopterygii</taxon>
        <taxon>Neopterygii</taxon>
        <taxon>Teleostei</taxon>
        <taxon>Ostariophysi</taxon>
        <taxon>Siluriformes</taxon>
        <taxon>Clariidae</taxon>
        <taxon>Clarias</taxon>
    </lineage>
</organism>
<proteinExistence type="predicted"/>
<evidence type="ECO:0000313" key="1">
    <source>
        <dbReference type="EMBL" id="KAF5909893.1"/>
    </source>
</evidence>
<keyword evidence="2" id="KW-1185">Reference proteome</keyword>
<name>A0A8J4XK92_CLAMG</name>